<dbReference type="GO" id="GO:0071944">
    <property type="term" value="C:cell periphery"/>
    <property type="evidence" value="ECO:0007669"/>
    <property type="project" value="UniProtKB-ARBA"/>
</dbReference>
<dbReference type="CDD" id="cd04040">
    <property type="entry name" value="C2D_Tricalbin-like"/>
    <property type="match status" value="1"/>
</dbReference>
<keyword evidence="4 12" id="KW-0812">Transmembrane</keyword>
<dbReference type="InterPro" id="IPR037756">
    <property type="entry name" value="C2D_Tricalbin"/>
</dbReference>
<feature type="domain" description="C2" evidence="13">
    <location>
        <begin position="545"/>
        <end position="681"/>
    </location>
</feature>
<dbReference type="GO" id="GO:0006869">
    <property type="term" value="P:lipid transport"/>
    <property type="evidence" value="ECO:0007669"/>
    <property type="project" value="UniProtKB-KW"/>
</dbReference>
<evidence type="ECO:0000256" key="4">
    <source>
        <dbReference type="ARBA" id="ARBA00022692"/>
    </source>
</evidence>
<dbReference type="STRING" id="97359.A0A550CMI7"/>
<dbReference type="PROSITE" id="PS50004">
    <property type="entry name" value="C2"/>
    <property type="match status" value="5"/>
</dbReference>
<evidence type="ECO:0000259" key="13">
    <source>
        <dbReference type="PROSITE" id="PS50004"/>
    </source>
</evidence>
<protein>
    <submittedName>
        <fullName evidence="15">C2 domain-containing protein</fullName>
    </submittedName>
</protein>
<dbReference type="CDD" id="cd00030">
    <property type="entry name" value="C2"/>
    <property type="match status" value="1"/>
</dbReference>
<feature type="transmembrane region" description="Helical" evidence="12">
    <location>
        <begin position="152"/>
        <end position="170"/>
    </location>
</feature>
<dbReference type="Proteomes" id="UP000320762">
    <property type="component" value="Unassembled WGS sequence"/>
</dbReference>
<dbReference type="EMBL" id="VDMD01000004">
    <property type="protein sequence ID" value="TRM65987.1"/>
    <property type="molecule type" value="Genomic_DNA"/>
</dbReference>
<evidence type="ECO:0000256" key="10">
    <source>
        <dbReference type="ARBA" id="ARBA00023136"/>
    </source>
</evidence>
<dbReference type="PANTHER" id="PTHR46980:SF2">
    <property type="entry name" value="TRICALBIN-1-RELATED"/>
    <property type="match status" value="1"/>
</dbReference>
<evidence type="ECO:0000256" key="3">
    <source>
        <dbReference type="ARBA" id="ARBA00022553"/>
    </source>
</evidence>
<feature type="domain" description="C2" evidence="13">
    <location>
        <begin position="1319"/>
        <end position="1428"/>
    </location>
</feature>
<gene>
    <name evidence="15" type="ORF">BD626DRAFT_453181</name>
</gene>
<dbReference type="SMART" id="SM00239">
    <property type="entry name" value="C2"/>
    <property type="match status" value="5"/>
</dbReference>
<evidence type="ECO:0000256" key="5">
    <source>
        <dbReference type="ARBA" id="ARBA00022737"/>
    </source>
</evidence>
<feature type="compositionally biased region" description="Basic and acidic residues" evidence="11">
    <location>
        <begin position="38"/>
        <end position="62"/>
    </location>
</feature>
<dbReference type="InterPro" id="IPR000008">
    <property type="entry name" value="C2_dom"/>
</dbReference>
<feature type="compositionally biased region" description="Basic and acidic residues" evidence="11">
    <location>
        <begin position="75"/>
        <end position="86"/>
    </location>
</feature>
<dbReference type="InterPro" id="IPR037765">
    <property type="entry name" value="C2B_Tricalbin"/>
</dbReference>
<dbReference type="Pfam" id="PF24920">
    <property type="entry name" value="C2_TCB1"/>
    <property type="match status" value="1"/>
</dbReference>
<keyword evidence="10 12" id="KW-0472">Membrane</keyword>
<keyword evidence="3" id="KW-0597">Phosphoprotein</keyword>
<evidence type="ECO:0000256" key="11">
    <source>
        <dbReference type="SAM" id="MobiDB-lite"/>
    </source>
</evidence>
<dbReference type="Gene3D" id="2.60.40.150">
    <property type="entry name" value="C2 domain"/>
    <property type="match status" value="5"/>
</dbReference>
<keyword evidence="8" id="KW-0445">Lipid transport</keyword>
<feature type="compositionally biased region" description="Low complexity" evidence="11">
    <location>
        <begin position="881"/>
        <end position="892"/>
    </location>
</feature>
<keyword evidence="9" id="KW-0446">Lipid-binding</keyword>
<dbReference type="CDD" id="cd04044">
    <property type="entry name" value="C2A_Tricalbin-like"/>
    <property type="match status" value="1"/>
</dbReference>
<feature type="compositionally biased region" description="Low complexity" evidence="11">
    <location>
        <begin position="942"/>
        <end position="956"/>
    </location>
</feature>
<dbReference type="CDD" id="cd04052">
    <property type="entry name" value="C2B_Tricalbin-like"/>
    <property type="match status" value="1"/>
</dbReference>
<dbReference type="Pfam" id="PF25669">
    <property type="entry name" value="SMP_MUG190-like"/>
    <property type="match status" value="1"/>
</dbReference>
<evidence type="ECO:0000313" key="15">
    <source>
        <dbReference type="EMBL" id="TRM65987.1"/>
    </source>
</evidence>
<evidence type="ECO:0000256" key="9">
    <source>
        <dbReference type="ARBA" id="ARBA00023121"/>
    </source>
</evidence>
<comment type="caution">
    <text evidence="15">The sequence shown here is derived from an EMBL/GenBank/DDBJ whole genome shotgun (WGS) entry which is preliminary data.</text>
</comment>
<feature type="domain" description="C2" evidence="13">
    <location>
        <begin position="687"/>
        <end position="821"/>
    </location>
</feature>
<keyword evidence="7 12" id="KW-1133">Transmembrane helix</keyword>
<evidence type="ECO:0000259" key="14">
    <source>
        <dbReference type="PROSITE" id="PS51847"/>
    </source>
</evidence>
<evidence type="ECO:0000313" key="16">
    <source>
        <dbReference type="Proteomes" id="UP000320762"/>
    </source>
</evidence>
<dbReference type="OrthoDB" id="1029639at2759"/>
<dbReference type="InterPro" id="IPR037762">
    <property type="entry name" value="C2C_Tricalbin"/>
</dbReference>
<feature type="region of interest" description="Disordered" evidence="11">
    <location>
        <begin position="1450"/>
        <end position="1491"/>
    </location>
</feature>
<feature type="compositionally biased region" description="Polar residues" evidence="11">
    <location>
        <begin position="1312"/>
        <end position="1331"/>
    </location>
</feature>
<evidence type="ECO:0000256" key="8">
    <source>
        <dbReference type="ARBA" id="ARBA00023055"/>
    </source>
</evidence>
<dbReference type="InterPro" id="IPR031468">
    <property type="entry name" value="SMP_LBD"/>
</dbReference>
<dbReference type="CDD" id="cd21678">
    <property type="entry name" value="SMP_TCB"/>
    <property type="match status" value="1"/>
</dbReference>
<feature type="compositionally biased region" description="Pro residues" evidence="11">
    <location>
        <begin position="96"/>
        <end position="107"/>
    </location>
</feature>
<evidence type="ECO:0000256" key="12">
    <source>
        <dbReference type="SAM" id="Phobius"/>
    </source>
</evidence>
<dbReference type="GO" id="GO:0061817">
    <property type="term" value="P:endoplasmic reticulum-plasma membrane tethering"/>
    <property type="evidence" value="ECO:0007669"/>
    <property type="project" value="InterPro"/>
</dbReference>
<feature type="compositionally biased region" description="Low complexity" evidence="11">
    <location>
        <begin position="1455"/>
        <end position="1478"/>
    </location>
</feature>
<evidence type="ECO:0000256" key="1">
    <source>
        <dbReference type="ARBA" id="ARBA00004586"/>
    </source>
</evidence>
<dbReference type="InterPro" id="IPR035892">
    <property type="entry name" value="C2_domain_sf"/>
</dbReference>
<feature type="domain" description="C2" evidence="13">
    <location>
        <begin position="413"/>
        <end position="536"/>
    </location>
</feature>
<feature type="compositionally biased region" description="Low complexity" evidence="11">
    <location>
        <begin position="921"/>
        <end position="935"/>
    </location>
</feature>
<dbReference type="PROSITE" id="PS51847">
    <property type="entry name" value="SMP"/>
    <property type="match status" value="1"/>
</dbReference>
<dbReference type="GO" id="GO:0008289">
    <property type="term" value="F:lipid binding"/>
    <property type="evidence" value="ECO:0007669"/>
    <property type="project" value="UniProtKB-KW"/>
</dbReference>
<keyword evidence="6" id="KW-0256">Endoplasmic reticulum</keyword>
<evidence type="ECO:0000256" key="7">
    <source>
        <dbReference type="ARBA" id="ARBA00022989"/>
    </source>
</evidence>
<dbReference type="PANTHER" id="PTHR46980">
    <property type="entry name" value="TRICALBIN-1-RELATED"/>
    <property type="match status" value="1"/>
</dbReference>
<dbReference type="SUPFAM" id="SSF49562">
    <property type="entry name" value="C2 domain (Calcium/lipid-binding domain, CaLB)"/>
    <property type="match status" value="5"/>
</dbReference>
<dbReference type="InterPro" id="IPR052455">
    <property type="entry name" value="Tricalbin_domain"/>
</dbReference>
<feature type="region of interest" description="Disordered" evidence="11">
    <location>
        <begin position="1"/>
        <end position="107"/>
    </location>
</feature>
<organism evidence="15 16">
    <name type="scientific">Schizophyllum amplum</name>
    <dbReference type="NCBI Taxonomy" id="97359"/>
    <lineage>
        <taxon>Eukaryota</taxon>
        <taxon>Fungi</taxon>
        <taxon>Dikarya</taxon>
        <taxon>Basidiomycota</taxon>
        <taxon>Agaricomycotina</taxon>
        <taxon>Agaricomycetes</taxon>
        <taxon>Agaricomycetidae</taxon>
        <taxon>Agaricales</taxon>
        <taxon>Schizophyllaceae</taxon>
        <taxon>Schizophyllum</taxon>
    </lineage>
</organism>
<keyword evidence="16" id="KW-1185">Reference proteome</keyword>
<comment type="subcellular location">
    <subcellularLocation>
        <location evidence="1">Endoplasmic reticulum membrane</location>
    </subcellularLocation>
</comment>
<feature type="domain" description="C2" evidence="13">
    <location>
        <begin position="1088"/>
        <end position="1206"/>
    </location>
</feature>
<dbReference type="InterPro" id="IPR017147">
    <property type="entry name" value="Tricalbin"/>
</dbReference>
<sequence>MASNGAPAAADPMNDARAGRVPVHTFDADATPAQKASEAGKARDKLKSVKDQQSDGAVKEMSIDTGAANMVPTIKIEDHDSDKEATVVDPEDADTPNPPGAMPSGPAPEIPDWYVVGWRQMSHIDEANDGDEIQRDKSVLAEIISEQYYGDWYHNAAIIIFAVFTAHFFARFGFGIGWQFILLATCATYYTTSMRRTRRQARDDIQRELTKTRLGSEHETADWINNFLDRFWLIYEPVLSQTIVSSVDQVLSTNTPAFLDSLRLSQFTLGNKAPRIEAVRTFPRTDDDIVMMDWKFSFTPNDTADLTQRQLVGKVNPKVVLTIRLGKGLATAAMPILVEDITFAGLMRIRLKLMSNFPHVQIVDLCFMEKPVIDYALKPLGGETFGMDIANIPGLSSFIRDMTHATLGPMMYDPNVFTLNLEQLLSGAPLDTAIGVLQVTVQSARGIKSSKIGGGTPDPFVSISISQRAELARTKYKRSTYNPTWMESKFILINSLADQLTLGVFDYNDHRKHSHMGDVNFELAKLQEDATLEDVSMSILKDGKERGELRFDLSFFPVLKAEDGQAEDVADSKVGIVRLVIHQAKALDTTKSLSNDINPMAKLFLGGDTRNAVFTTKPFKHTNAPVWEAAYEFLCADKSASVIAIKIIDDRDFLKDPVIGYMSIRLQDLLNSKNEVGRDWFTLSGCKTGKIRVSAEWKPLNMAGSLHGADQYMPPIGAVRLHIDKATDVKNVEATLGGKSDPYVRVQVNNVTKGRTEVVNNNLNPVWDQILYVPVHSLRETLMLECMDYQHLTKDRSLGSVELRVGDLAKECENEEYPYESTGDRDVADPIRLDKGNHYKGNLHYRASFIPALKLKGIQFESRSGISQGGGGGGHSDEDGGVVTDGGSSISSSDEEHQAIPEGITINMGPAGRHKKNAKSTDTTRTTDTVATQKTSQTNDGSLSPSSPTSPRLPTPQQEDTGVELPMDELLKRQTGVIVFNILSGRLHKKGRLEVLLDDGYWPAFSTQRATSTHAQWEYVGEGFVKELDFGQVWLRLNEADEGDKDDIIAQWKGDAKAFLQSTFEGPQDFTLRDEDEEKTSVVTIESRYVPVPVKLEPRESINNQGVLRVDLLTGHKIRAADRGGKSDPYAVFALNGQKVFKSQTKKKTLNPEWNENFMVQIPSRVAADFSVEIFDWNQIEQAKSLGSAKIDLSELEPFEATERALSLTHDKHGEEGTIQVRLMFQPEIIVKSRKNTSTFSTAGRAMTQFGGLPVKAGKGVFHGATGVFKHKNKDGDSIESDMQDGVPQDLPSGQMSQPIAPGAVTGGEGSMNGSTTFPSPGSNESLTTNSGMGTLRVHVVEAKDLSGSDYKPYAVVRVGDKEVKTKHLGKTASPEWNEHFTFGAKPGLSKLHFWIHDHKTLGKDKVIAQGEVDLWRHLRPEGISAAEALVELQQGGGLMRFRLEFDADAAPARSSSQSTNNETTQRAASFSSPSRFSFHARRKGNAEDSD</sequence>
<dbReference type="InterPro" id="IPR056910">
    <property type="entry name" value="TCB1-3_C2"/>
</dbReference>
<evidence type="ECO:0000256" key="2">
    <source>
        <dbReference type="ARBA" id="ARBA00022448"/>
    </source>
</evidence>
<feature type="region of interest" description="Disordered" evidence="11">
    <location>
        <begin position="1272"/>
        <end position="1331"/>
    </location>
</feature>
<name>A0A550CMI7_9AGAR</name>
<dbReference type="InterPro" id="IPR037761">
    <property type="entry name" value="C2A_Tricalbin"/>
</dbReference>
<evidence type="ECO:0000256" key="6">
    <source>
        <dbReference type="ARBA" id="ARBA00022824"/>
    </source>
</evidence>
<dbReference type="GO" id="GO:0005789">
    <property type="term" value="C:endoplasmic reticulum membrane"/>
    <property type="evidence" value="ECO:0007669"/>
    <property type="project" value="UniProtKB-SubCell"/>
</dbReference>
<accession>A0A550CMI7</accession>
<keyword evidence="2" id="KW-0813">Transport</keyword>
<dbReference type="CDD" id="cd04045">
    <property type="entry name" value="C2C_Tricalbin-like"/>
    <property type="match status" value="1"/>
</dbReference>
<feature type="region of interest" description="Disordered" evidence="11">
    <location>
        <begin position="864"/>
        <end position="960"/>
    </location>
</feature>
<reference evidence="15 16" key="1">
    <citation type="journal article" date="2019" name="New Phytol.">
        <title>Comparative genomics reveals unique wood-decay strategies and fruiting body development in the Schizophyllaceae.</title>
        <authorList>
            <person name="Almasi E."/>
            <person name="Sahu N."/>
            <person name="Krizsan K."/>
            <person name="Balint B."/>
            <person name="Kovacs G.M."/>
            <person name="Kiss B."/>
            <person name="Cseklye J."/>
            <person name="Drula E."/>
            <person name="Henrissat B."/>
            <person name="Nagy I."/>
            <person name="Chovatia M."/>
            <person name="Adam C."/>
            <person name="LaButti K."/>
            <person name="Lipzen A."/>
            <person name="Riley R."/>
            <person name="Grigoriev I.V."/>
            <person name="Nagy L.G."/>
        </authorList>
    </citation>
    <scope>NUCLEOTIDE SEQUENCE [LARGE SCALE GENOMIC DNA]</scope>
    <source>
        <strain evidence="15 16">NL-1724</strain>
    </source>
</reference>
<feature type="domain" description="SMP-LTD" evidence="14">
    <location>
        <begin position="217"/>
        <end position="422"/>
    </location>
</feature>
<proteinExistence type="predicted"/>
<dbReference type="Pfam" id="PF00168">
    <property type="entry name" value="C2"/>
    <property type="match status" value="5"/>
</dbReference>
<keyword evidence="5" id="KW-0677">Repeat</keyword>
<dbReference type="PIRSF" id="PIRSF037232">
    <property type="entry name" value="Tricalbin"/>
    <property type="match status" value="1"/>
</dbReference>